<dbReference type="EMBL" id="CP020953">
    <property type="protein sequence ID" value="AWI04872.1"/>
    <property type="molecule type" value="Genomic_DNA"/>
</dbReference>
<evidence type="ECO:0000313" key="2">
    <source>
        <dbReference type="EMBL" id="AWI04872.1"/>
    </source>
</evidence>
<proteinExistence type="predicted"/>
<dbReference type="PANTHER" id="PTHR37305:SF1">
    <property type="entry name" value="MEMBRANE PROTEIN"/>
    <property type="match status" value="1"/>
</dbReference>
<keyword evidence="1" id="KW-0812">Transmembrane</keyword>
<keyword evidence="1" id="KW-1133">Transmembrane helix</keyword>
<organism evidence="2 3">
    <name type="scientific">Clostridium drakei</name>
    <dbReference type="NCBI Taxonomy" id="332101"/>
    <lineage>
        <taxon>Bacteria</taxon>
        <taxon>Bacillati</taxon>
        <taxon>Bacillota</taxon>
        <taxon>Clostridia</taxon>
        <taxon>Eubacteriales</taxon>
        <taxon>Clostridiaceae</taxon>
        <taxon>Clostridium</taxon>
    </lineage>
</organism>
<feature type="transmembrane region" description="Helical" evidence="1">
    <location>
        <begin position="59"/>
        <end position="81"/>
    </location>
</feature>
<dbReference type="PANTHER" id="PTHR37305">
    <property type="entry name" value="INTEGRAL MEMBRANE PROTEIN-RELATED"/>
    <property type="match status" value="1"/>
</dbReference>
<reference evidence="3" key="1">
    <citation type="submission" date="2017-04" db="EMBL/GenBank/DDBJ databases">
        <authorList>
            <person name="Song Y."/>
            <person name="Cho B.-K."/>
        </authorList>
    </citation>
    <scope>NUCLEOTIDE SEQUENCE [LARGE SCALE GENOMIC DNA]</scope>
    <source>
        <strain evidence="3">SL1</strain>
    </source>
</reference>
<feature type="transmembrane region" description="Helical" evidence="1">
    <location>
        <begin position="149"/>
        <end position="173"/>
    </location>
</feature>
<evidence type="ECO:0000313" key="3">
    <source>
        <dbReference type="Proteomes" id="UP000244910"/>
    </source>
</evidence>
<protein>
    <submittedName>
        <fullName evidence="2">ABC transporter permease</fullName>
    </submittedName>
</protein>
<gene>
    <name evidence="2" type="ORF">B9W14_10315</name>
</gene>
<dbReference type="Proteomes" id="UP000244910">
    <property type="component" value="Chromosome"/>
</dbReference>
<evidence type="ECO:0000256" key="1">
    <source>
        <dbReference type="SAM" id="Phobius"/>
    </source>
</evidence>
<feature type="transmembrane region" description="Helical" evidence="1">
    <location>
        <begin position="31"/>
        <end position="53"/>
    </location>
</feature>
<keyword evidence="1" id="KW-0472">Membrane</keyword>
<name>A0A2U8DRY9_9CLOT</name>
<dbReference type="AlphaFoldDB" id="A0A2U8DRY9"/>
<dbReference type="OrthoDB" id="1701857at2"/>
<sequence length="254" mass="28548">MKITLSVELEVINVINLFRIEVYKLFQSKSFWIIFFISTFIGVTIPLDGYGYITQYENVGASFYNTCLLMIFPILLGSLSFGNDFIDRTINNAVCAGHSRAKIFICKVLAYLIGVNIVLLSSPIISIIANNAFHRYTSHNLMSNGNVLVKTFLVTSLLGMAISSISVFITFIFKDIGKSVGFSTLVYLMNVVLLNSTRNIMENSFKVLPLAQMRLILYRPIVPNQFEKAALIGFITIVLFLTASYLCFKKSELH</sequence>
<feature type="transmembrane region" description="Helical" evidence="1">
    <location>
        <begin position="229"/>
        <end position="248"/>
    </location>
</feature>
<feature type="transmembrane region" description="Helical" evidence="1">
    <location>
        <begin position="108"/>
        <end position="129"/>
    </location>
</feature>
<dbReference type="KEGG" id="cdrk:B9W14_10315"/>
<accession>A0A2U8DRY9</accession>
<keyword evidence="3" id="KW-1185">Reference proteome</keyword>